<name>A0A542DRU5_AMYCI</name>
<proteinExistence type="predicted"/>
<gene>
    <name evidence="1" type="ORF">FB471_5658</name>
</gene>
<dbReference type="Proteomes" id="UP000320876">
    <property type="component" value="Unassembled WGS sequence"/>
</dbReference>
<evidence type="ECO:0000313" key="2">
    <source>
        <dbReference type="Proteomes" id="UP000320876"/>
    </source>
</evidence>
<reference evidence="1 2" key="1">
    <citation type="submission" date="2019-06" db="EMBL/GenBank/DDBJ databases">
        <title>Sequencing the genomes of 1000 actinobacteria strains.</title>
        <authorList>
            <person name="Klenk H.-P."/>
        </authorList>
    </citation>
    <scope>NUCLEOTIDE SEQUENCE [LARGE SCALE GENOMIC DNA]</scope>
    <source>
        <strain evidence="1 2">DSM 45679</strain>
    </source>
</reference>
<dbReference type="AlphaFoldDB" id="A0A542DRU5"/>
<evidence type="ECO:0000313" key="1">
    <source>
        <dbReference type="EMBL" id="TQJ05818.1"/>
    </source>
</evidence>
<keyword evidence="2" id="KW-1185">Reference proteome</keyword>
<dbReference type="EMBL" id="VFML01000001">
    <property type="protein sequence ID" value="TQJ05818.1"/>
    <property type="molecule type" value="Genomic_DNA"/>
</dbReference>
<organism evidence="1 2">
    <name type="scientific">Amycolatopsis cihanbeyliensis</name>
    <dbReference type="NCBI Taxonomy" id="1128664"/>
    <lineage>
        <taxon>Bacteria</taxon>
        <taxon>Bacillati</taxon>
        <taxon>Actinomycetota</taxon>
        <taxon>Actinomycetes</taxon>
        <taxon>Pseudonocardiales</taxon>
        <taxon>Pseudonocardiaceae</taxon>
        <taxon>Amycolatopsis</taxon>
    </lineage>
</organism>
<protein>
    <submittedName>
        <fullName evidence="1">Uncharacterized protein</fullName>
    </submittedName>
</protein>
<accession>A0A542DRU5</accession>
<comment type="caution">
    <text evidence="1">The sequence shown here is derived from an EMBL/GenBank/DDBJ whole genome shotgun (WGS) entry which is preliminary data.</text>
</comment>
<sequence>MWQKGKVHCLPMFPNRTATDASFFAPGRVSFGVATTAFRVNLMVALHVQKFCVVDRVPVLWVEMSATERRYGTRARAGSPSEAK</sequence>